<dbReference type="SFLD" id="SFLDG01082">
    <property type="entry name" value="B12-binding_domain_containing"/>
    <property type="match status" value="1"/>
</dbReference>
<feature type="domain" description="B12-binding" evidence="6">
    <location>
        <begin position="5"/>
        <end position="140"/>
    </location>
</feature>
<dbReference type="InterPro" id="IPR034466">
    <property type="entry name" value="Methyltransferase_Class_B"/>
</dbReference>
<keyword evidence="9" id="KW-1185">Reference proteome</keyword>
<dbReference type="SFLD" id="SFLDS00029">
    <property type="entry name" value="Radical_SAM"/>
    <property type="match status" value="1"/>
</dbReference>
<protein>
    <submittedName>
        <fullName evidence="8">Uncharacterized protein</fullName>
    </submittedName>
</protein>
<dbReference type="Pfam" id="PF02310">
    <property type="entry name" value="B12-binding"/>
    <property type="match status" value="1"/>
</dbReference>
<sequence>MRNGRVLFIIHDNYQDFNYFPLGVAYLAAVLRDAGADVQVYCQDLYHQSNEELAAYLDDNTFDLIGIGFLAARFKETVEELCRVVTRHKKEAWLVLGGHGPSALPAYMLQRTGADVVAIGDAEQTIVELLHGRISGTPAIGDIRGIAWRRGSEVHHNRPRPAIRNLDSLPLPAWELFPMQDYIGSVHFAGQPENVDRSLALISSRGCVNACSFCHRLESGYRVRSVDNVLDELQLLIERYRIEYFLFLDEMFILNKKRLLEFERKLDQRGMQIRFSCAARVDIIDREVAGILKRCGCRFITFGIESTNDNVLRLMRKNTTLEKNIRAVEAVNEVGGIGLSLNLLWGNVGDTEESLRTNVEFIKRYNNYQQVRTIRPPTPYPGSALYQYAIEQGLLTGPDDFFDRFSNSDRYLVNFTDLPLDRFYQLLLEANRDLILDHYRHTGGDMVEAQRLIREFEDLYNGRNDHFRGARDYTPRQRLQRI</sequence>
<evidence type="ECO:0000256" key="1">
    <source>
        <dbReference type="ARBA" id="ARBA00001966"/>
    </source>
</evidence>
<dbReference type="SUPFAM" id="SSF102114">
    <property type="entry name" value="Radical SAM enzymes"/>
    <property type="match status" value="1"/>
</dbReference>
<comment type="caution">
    <text evidence="8">The sequence shown here is derived from an EMBL/GenBank/DDBJ whole genome shotgun (WGS) entry which is preliminary data.</text>
</comment>
<organism evidence="8 9">
    <name type="scientific">Geothermobacter hydrogeniphilus</name>
    <dbReference type="NCBI Taxonomy" id="1969733"/>
    <lineage>
        <taxon>Bacteria</taxon>
        <taxon>Pseudomonadati</taxon>
        <taxon>Thermodesulfobacteriota</taxon>
        <taxon>Desulfuromonadia</taxon>
        <taxon>Desulfuromonadales</taxon>
        <taxon>Geothermobacteraceae</taxon>
        <taxon>Geothermobacter</taxon>
    </lineage>
</organism>
<dbReference type="InterPro" id="IPR006638">
    <property type="entry name" value="Elp3/MiaA/NifB-like_rSAM"/>
</dbReference>
<dbReference type="CDD" id="cd02068">
    <property type="entry name" value="radical_SAM_B12_BD"/>
    <property type="match status" value="1"/>
</dbReference>
<dbReference type="InterPro" id="IPR051198">
    <property type="entry name" value="BchE-like"/>
</dbReference>
<dbReference type="SUPFAM" id="SSF52242">
    <property type="entry name" value="Cobalamin (vitamin B12)-binding domain"/>
    <property type="match status" value="1"/>
</dbReference>
<evidence type="ECO:0000256" key="3">
    <source>
        <dbReference type="ARBA" id="ARBA00022723"/>
    </source>
</evidence>
<dbReference type="Gene3D" id="3.40.50.280">
    <property type="entry name" value="Cobalamin-binding domain"/>
    <property type="match status" value="1"/>
</dbReference>
<dbReference type="Gene3D" id="3.80.30.20">
    <property type="entry name" value="tm_1862 like domain"/>
    <property type="match status" value="1"/>
</dbReference>
<reference evidence="8 9" key="1">
    <citation type="submission" date="2017-03" db="EMBL/GenBank/DDBJ databases">
        <title>Genome sequence of Geothermobacter sp. EPR-M, Deep-Sea Iron Reducer.</title>
        <authorList>
            <person name="Tully B."/>
            <person name="Savalia P."/>
            <person name="Abuyen K."/>
            <person name="Baughan C."/>
            <person name="Romero E."/>
            <person name="Ronkowski C."/>
            <person name="Torres B."/>
            <person name="Tremblay J."/>
            <person name="Trujillo A."/>
            <person name="Tyler M."/>
            <person name="Perez-Rodriguez I."/>
            <person name="Amend J."/>
        </authorList>
    </citation>
    <scope>NUCLEOTIDE SEQUENCE [LARGE SCALE GENOMIC DNA]</scope>
    <source>
        <strain evidence="8 9">EPR-M</strain>
    </source>
</reference>
<evidence type="ECO:0000256" key="5">
    <source>
        <dbReference type="ARBA" id="ARBA00023014"/>
    </source>
</evidence>
<dbReference type="Pfam" id="PF04055">
    <property type="entry name" value="Radical_SAM"/>
    <property type="match status" value="1"/>
</dbReference>
<dbReference type="OrthoDB" id="9762608at2"/>
<evidence type="ECO:0000256" key="2">
    <source>
        <dbReference type="ARBA" id="ARBA00022691"/>
    </source>
</evidence>
<dbReference type="GO" id="GO:0003824">
    <property type="term" value="F:catalytic activity"/>
    <property type="evidence" value="ECO:0007669"/>
    <property type="project" value="InterPro"/>
</dbReference>
<gene>
    <name evidence="8" type="ORF">B5V00_01040</name>
</gene>
<dbReference type="GO" id="GO:0051539">
    <property type="term" value="F:4 iron, 4 sulfur cluster binding"/>
    <property type="evidence" value="ECO:0007669"/>
    <property type="project" value="UniProtKB-KW"/>
</dbReference>
<evidence type="ECO:0000256" key="4">
    <source>
        <dbReference type="ARBA" id="ARBA00023004"/>
    </source>
</evidence>
<proteinExistence type="predicted"/>
<dbReference type="GO" id="GO:0046872">
    <property type="term" value="F:metal ion binding"/>
    <property type="evidence" value="ECO:0007669"/>
    <property type="project" value="UniProtKB-KW"/>
</dbReference>
<keyword evidence="4" id="KW-0408">Iron</keyword>
<dbReference type="SMART" id="SM00729">
    <property type="entry name" value="Elp3"/>
    <property type="match status" value="1"/>
</dbReference>
<name>A0A1X0YE44_9BACT</name>
<evidence type="ECO:0000259" key="6">
    <source>
        <dbReference type="PROSITE" id="PS51332"/>
    </source>
</evidence>
<evidence type="ECO:0000313" key="9">
    <source>
        <dbReference type="Proteomes" id="UP000193136"/>
    </source>
</evidence>
<dbReference type="STRING" id="1969733.B5V00_01040"/>
<comment type="cofactor">
    <cofactor evidence="1">
        <name>[4Fe-4S] cluster</name>
        <dbReference type="ChEBI" id="CHEBI:49883"/>
    </cofactor>
</comment>
<dbReference type="SFLD" id="SFLDG01123">
    <property type="entry name" value="methyltransferase_(Class_B)"/>
    <property type="match status" value="1"/>
</dbReference>
<dbReference type="CDD" id="cd01335">
    <property type="entry name" value="Radical_SAM"/>
    <property type="match status" value="1"/>
</dbReference>
<dbReference type="InterPro" id="IPR036724">
    <property type="entry name" value="Cobalamin-bd_sf"/>
</dbReference>
<dbReference type="PROSITE" id="PS51332">
    <property type="entry name" value="B12_BINDING"/>
    <property type="match status" value="1"/>
</dbReference>
<dbReference type="PROSITE" id="PS51918">
    <property type="entry name" value="RADICAL_SAM"/>
    <property type="match status" value="1"/>
</dbReference>
<dbReference type="InterPro" id="IPR006158">
    <property type="entry name" value="Cobalamin-bd"/>
</dbReference>
<keyword evidence="2" id="KW-0949">S-adenosyl-L-methionine</keyword>
<accession>A0A1X0YE44</accession>
<dbReference type="AlphaFoldDB" id="A0A1X0YE44"/>
<feature type="domain" description="Radical SAM core" evidence="7">
    <location>
        <begin position="193"/>
        <end position="416"/>
    </location>
</feature>
<dbReference type="InterPro" id="IPR023404">
    <property type="entry name" value="rSAM_horseshoe"/>
</dbReference>
<dbReference type="Proteomes" id="UP000193136">
    <property type="component" value="Unassembled WGS sequence"/>
</dbReference>
<dbReference type="GO" id="GO:0031419">
    <property type="term" value="F:cobalamin binding"/>
    <property type="evidence" value="ECO:0007669"/>
    <property type="project" value="InterPro"/>
</dbReference>
<dbReference type="GO" id="GO:0005829">
    <property type="term" value="C:cytosol"/>
    <property type="evidence" value="ECO:0007669"/>
    <property type="project" value="TreeGrafter"/>
</dbReference>
<dbReference type="PANTHER" id="PTHR43409">
    <property type="entry name" value="ANAEROBIC MAGNESIUM-PROTOPORPHYRIN IX MONOMETHYL ESTER CYCLASE-RELATED"/>
    <property type="match status" value="1"/>
</dbReference>
<dbReference type="RefSeq" id="WP_085008614.1">
    <property type="nucleotide sequence ID" value="NZ_NAAD01000001.1"/>
</dbReference>
<evidence type="ECO:0000313" key="8">
    <source>
        <dbReference type="EMBL" id="ORJ63481.1"/>
    </source>
</evidence>
<dbReference type="EMBL" id="NAAD01000001">
    <property type="protein sequence ID" value="ORJ63481.1"/>
    <property type="molecule type" value="Genomic_DNA"/>
</dbReference>
<dbReference type="InterPro" id="IPR007197">
    <property type="entry name" value="rSAM"/>
</dbReference>
<dbReference type="PANTHER" id="PTHR43409:SF16">
    <property type="entry name" value="SLR0320 PROTEIN"/>
    <property type="match status" value="1"/>
</dbReference>
<keyword evidence="5" id="KW-0411">Iron-sulfur</keyword>
<evidence type="ECO:0000259" key="7">
    <source>
        <dbReference type="PROSITE" id="PS51918"/>
    </source>
</evidence>
<keyword evidence="3" id="KW-0479">Metal-binding</keyword>
<dbReference type="InterPro" id="IPR058240">
    <property type="entry name" value="rSAM_sf"/>
</dbReference>